<gene>
    <name evidence="1" type="ORF">T265_10240</name>
</gene>
<proteinExistence type="predicted"/>
<evidence type="ECO:0000313" key="2">
    <source>
        <dbReference type="Proteomes" id="UP000054324"/>
    </source>
</evidence>
<protein>
    <submittedName>
        <fullName evidence="1">Uncharacterized protein</fullName>
    </submittedName>
</protein>
<dbReference type="EMBL" id="KL596968">
    <property type="protein sequence ID" value="KER21422.1"/>
    <property type="molecule type" value="Genomic_DNA"/>
</dbReference>
<organism evidence="1 2">
    <name type="scientific">Opisthorchis viverrini</name>
    <name type="common">Southeast Asian liver fluke</name>
    <dbReference type="NCBI Taxonomy" id="6198"/>
    <lineage>
        <taxon>Eukaryota</taxon>
        <taxon>Metazoa</taxon>
        <taxon>Spiralia</taxon>
        <taxon>Lophotrochozoa</taxon>
        <taxon>Platyhelminthes</taxon>
        <taxon>Trematoda</taxon>
        <taxon>Digenea</taxon>
        <taxon>Opisthorchiida</taxon>
        <taxon>Opisthorchiata</taxon>
        <taxon>Opisthorchiidae</taxon>
        <taxon>Opisthorchis</taxon>
    </lineage>
</organism>
<name>A0A074Z768_OPIVI</name>
<dbReference type="KEGG" id="ovi:T265_10240"/>
<dbReference type="AlphaFoldDB" id="A0A074Z768"/>
<dbReference type="Proteomes" id="UP000054324">
    <property type="component" value="Unassembled WGS sequence"/>
</dbReference>
<evidence type="ECO:0000313" key="1">
    <source>
        <dbReference type="EMBL" id="KER21422.1"/>
    </source>
</evidence>
<keyword evidence="2" id="KW-1185">Reference proteome</keyword>
<accession>A0A074Z768</accession>
<sequence length="83" mass="9084">MKLHSSPKAYLFGLSPVNCAIRNNTGSSYPPEDLLLFQYPKHINQLIEMPSSRLDATAASDKHVNKTCCCGSITSIQMDGKAQ</sequence>
<reference evidence="1 2" key="1">
    <citation type="submission" date="2013-11" db="EMBL/GenBank/DDBJ databases">
        <title>Opisthorchis viverrini - life in the bile duct.</title>
        <authorList>
            <person name="Young N.D."/>
            <person name="Nagarajan N."/>
            <person name="Lin S.J."/>
            <person name="Korhonen P.K."/>
            <person name="Jex A.R."/>
            <person name="Hall R.S."/>
            <person name="Safavi-Hemami H."/>
            <person name="Kaewkong W."/>
            <person name="Bertrand D."/>
            <person name="Gao S."/>
            <person name="Seet Q."/>
            <person name="Wongkham S."/>
            <person name="Teh B.T."/>
            <person name="Wongkham C."/>
            <person name="Intapan P.M."/>
            <person name="Maleewong W."/>
            <person name="Yang X."/>
            <person name="Hu M."/>
            <person name="Wang Z."/>
            <person name="Hofmann A."/>
            <person name="Sternberg P.W."/>
            <person name="Tan P."/>
            <person name="Wang J."/>
            <person name="Gasser R.B."/>
        </authorList>
    </citation>
    <scope>NUCLEOTIDE SEQUENCE [LARGE SCALE GENOMIC DNA]</scope>
</reference>
<dbReference type="GeneID" id="20324408"/>
<dbReference type="CTD" id="20324408"/>
<dbReference type="RefSeq" id="XP_009174821.1">
    <property type="nucleotide sequence ID" value="XM_009176557.1"/>
</dbReference>